<sequence>MSNQDPPQLRTSARIRQGSSSTPSLATPAPVMPEVTSSATTAQYTAEAIMGGSDSELTDLSSDEGDSGNVGKQEPPEAPSSPEGGAGKVPSPRRRSKSPRKAVTASSSGEGVKRERRVIHSDDDAPEDVADGEESASDGYVERAKPATRRGSPKDGRTAPPKKRDRQAEKERRRQRENVKDEPPKGPKLKIPRLKIEDAAKATHGDEQKGTKKLTLKINTSSGDRVPTPTAEQDHTAGEPSEPVKRIHPRISRPRPTTTRADGEGEPSTAAEGKRKPESRDDERRDKDDKPPGKRAKRSRVSDDEVSDRGGRGGTSSKKKNEHRDEQEGGEVSGGERRVGLKKKRDRQLESEHEEGGVSDREAPRARKKGDKRDRQCSSDVEEEQQQRKPQHVKPAKRDRGDAQPDDAHLSDHKAPRRTKKSNNTKRDRPHDSDDGGTAPRPPPRVKKVVVYDGEERKTSAKSEQRGTDQEFFDRPVVERGAKTPKTPRTPEHERVDDRGEKPKRREEGGDVDRMDTEGKAEPGKRKAVDDESVKSRVRRDEDGREREAKNEPGQDVFPKKKKNRPAPIAEPADAPSSDIEVLPSKMKHLSEKTRREDVDLEAPVRPRLQKRPGESKTARRVAELGGGGGGGTRTPGDGKPRTPLHRDGGEVTPLNRRLAVPKKVQYDPLAAAMSSLGAGGAGPSSGASTPISRKPVLKTDAMPAIDMVEARKKCQKTRLEKYVSPSPVPPFHLTDSEPQAEQVQLNSMSSGLLIQEYEDRPKPWRTHAKIPRDDVTGKHAEATIRAILAMRDSGFFKPPEENGMGSQYRRE</sequence>
<name>A0ACC2W2C4_9TREE</name>
<comment type="caution">
    <text evidence="1">The sequence shown here is derived from an EMBL/GenBank/DDBJ whole genome shotgun (WGS) entry which is preliminary data.</text>
</comment>
<dbReference type="EMBL" id="JASBWS010000047">
    <property type="protein sequence ID" value="KAJ9105757.1"/>
    <property type="molecule type" value="Genomic_DNA"/>
</dbReference>
<proteinExistence type="predicted"/>
<dbReference type="Proteomes" id="UP001230649">
    <property type="component" value="Unassembled WGS sequence"/>
</dbReference>
<protein>
    <submittedName>
        <fullName evidence="1">Uncharacterized protein</fullName>
    </submittedName>
</protein>
<accession>A0ACC2W2C4</accession>
<keyword evidence="2" id="KW-1185">Reference proteome</keyword>
<organism evidence="1 2">
    <name type="scientific">Naganishia adeliensis</name>
    <dbReference type="NCBI Taxonomy" id="92952"/>
    <lineage>
        <taxon>Eukaryota</taxon>
        <taxon>Fungi</taxon>
        <taxon>Dikarya</taxon>
        <taxon>Basidiomycota</taxon>
        <taxon>Agaricomycotina</taxon>
        <taxon>Tremellomycetes</taxon>
        <taxon>Filobasidiales</taxon>
        <taxon>Filobasidiaceae</taxon>
        <taxon>Naganishia</taxon>
    </lineage>
</organism>
<evidence type="ECO:0000313" key="2">
    <source>
        <dbReference type="Proteomes" id="UP001230649"/>
    </source>
</evidence>
<reference evidence="1" key="1">
    <citation type="submission" date="2023-04" db="EMBL/GenBank/DDBJ databases">
        <title>Draft Genome sequencing of Naganishia species isolated from polar environments using Oxford Nanopore Technology.</title>
        <authorList>
            <person name="Leo P."/>
            <person name="Venkateswaran K."/>
        </authorList>
    </citation>
    <scope>NUCLEOTIDE SEQUENCE</scope>
    <source>
        <strain evidence="1">MNA-CCFEE 5262</strain>
    </source>
</reference>
<evidence type="ECO:0000313" key="1">
    <source>
        <dbReference type="EMBL" id="KAJ9105757.1"/>
    </source>
</evidence>
<gene>
    <name evidence="1" type="ORF">QFC20_004244</name>
</gene>